<dbReference type="Proteomes" id="UP000727907">
    <property type="component" value="Unassembled WGS sequence"/>
</dbReference>
<organism evidence="2 3">
    <name type="scientific">Reyranella humidisoli</name>
    <dbReference type="NCBI Taxonomy" id="2849149"/>
    <lineage>
        <taxon>Bacteria</taxon>
        <taxon>Pseudomonadati</taxon>
        <taxon>Pseudomonadota</taxon>
        <taxon>Alphaproteobacteria</taxon>
        <taxon>Hyphomicrobiales</taxon>
        <taxon>Reyranellaceae</taxon>
        <taxon>Reyranella</taxon>
    </lineage>
</organism>
<comment type="caution">
    <text evidence="2">The sequence shown here is derived from an EMBL/GenBank/DDBJ whole genome shotgun (WGS) entry which is preliminary data.</text>
</comment>
<keyword evidence="2" id="KW-0560">Oxidoreductase</keyword>
<dbReference type="PANTHER" id="PTHR10696:SF56">
    <property type="entry name" value="TAUD_TFDA-LIKE DOMAIN-CONTAINING PROTEIN"/>
    <property type="match status" value="1"/>
</dbReference>
<keyword evidence="2" id="KW-0223">Dioxygenase</keyword>
<evidence type="ECO:0000259" key="1">
    <source>
        <dbReference type="Pfam" id="PF02668"/>
    </source>
</evidence>
<sequence length="351" mass="39572">MSFELPPEQTGAAAWYGPEIAKRDDWMMPLGAPEVAEIEAATRALVARDADIAVLKPRDFPLPTLGARLRARIDDEVLNGRGFLLLRGLPVERWSMREAATAFFGLGAHLGSARSQNGKGHVLGHVQDLGMDVNDPNVRIYQTHERQTYHTDSCDIVGLLCLKTAKSGGLSALVSSTTIFNEMRRRRPDLLKLLFQPIATDRRGEVPEGQKPFFEIPVFNWHQGYLTAIYQRQYIDSAQRFPEAPRHTPELVEALDMFDSLANDPALNTFMEFKPGDVQLVHNHTMLHDRTGFEDWPEPERRRHLLRLWLAAERARPLPEIFAQRYGTVTIGDRGGIIVRGTRLQAPLQAV</sequence>
<gene>
    <name evidence="2" type="ORF">KQ910_06600</name>
</gene>
<dbReference type="Pfam" id="PF02668">
    <property type="entry name" value="TauD"/>
    <property type="match status" value="1"/>
</dbReference>
<dbReference type="PANTHER" id="PTHR10696">
    <property type="entry name" value="GAMMA-BUTYROBETAINE HYDROXYLASE-RELATED"/>
    <property type="match status" value="1"/>
</dbReference>
<name>A0ABS6IFQ5_9HYPH</name>
<dbReference type="RefSeq" id="WP_216957671.1">
    <property type="nucleotide sequence ID" value="NZ_JAHOPB010000001.1"/>
</dbReference>
<evidence type="ECO:0000313" key="3">
    <source>
        <dbReference type="Proteomes" id="UP000727907"/>
    </source>
</evidence>
<dbReference type="EMBL" id="JAHOPB010000001">
    <property type="protein sequence ID" value="MBU8873427.1"/>
    <property type="molecule type" value="Genomic_DNA"/>
</dbReference>
<evidence type="ECO:0000313" key="2">
    <source>
        <dbReference type="EMBL" id="MBU8873427.1"/>
    </source>
</evidence>
<feature type="domain" description="TauD/TfdA-like" evidence="1">
    <location>
        <begin position="58"/>
        <end position="309"/>
    </location>
</feature>
<protein>
    <submittedName>
        <fullName evidence="2">TauD/TfdA family dioxygenase</fullName>
    </submittedName>
</protein>
<dbReference type="InterPro" id="IPR050411">
    <property type="entry name" value="AlphaKG_dependent_hydroxylases"/>
</dbReference>
<keyword evidence="3" id="KW-1185">Reference proteome</keyword>
<proteinExistence type="predicted"/>
<reference evidence="2 3" key="1">
    <citation type="submission" date="2021-06" db="EMBL/GenBank/DDBJ databases">
        <authorList>
            <person name="Lee D.H."/>
        </authorList>
    </citation>
    <scope>NUCLEOTIDE SEQUENCE [LARGE SCALE GENOMIC DNA]</scope>
    <source>
        <strain evidence="2 3">MMS21-HV4-11</strain>
    </source>
</reference>
<dbReference type="GO" id="GO:0051213">
    <property type="term" value="F:dioxygenase activity"/>
    <property type="evidence" value="ECO:0007669"/>
    <property type="project" value="UniProtKB-KW"/>
</dbReference>
<accession>A0ABS6IFQ5</accession>
<dbReference type="InterPro" id="IPR003819">
    <property type="entry name" value="TauD/TfdA-like"/>
</dbReference>